<dbReference type="EMBL" id="CP031150">
    <property type="protein sequence ID" value="AXG05644.1"/>
    <property type="molecule type" value="Genomic_DNA"/>
</dbReference>
<dbReference type="InterPro" id="IPR007497">
    <property type="entry name" value="SIMPL/DUF541"/>
</dbReference>
<dbReference type="Gene3D" id="3.30.110.170">
    <property type="entry name" value="Protein of unknown function (DUF541), domain 1"/>
    <property type="match status" value="1"/>
</dbReference>
<dbReference type="Pfam" id="PF04402">
    <property type="entry name" value="SIMPL"/>
    <property type="match status" value="1"/>
</dbReference>
<protein>
    <submittedName>
        <fullName evidence="1">DUF541 domain-containing protein</fullName>
    </submittedName>
</protein>
<dbReference type="KEGG" id="haq:DU484_03435"/>
<evidence type="ECO:0000313" key="2">
    <source>
        <dbReference type="EMBL" id="AXG08987.1"/>
    </source>
</evidence>
<evidence type="ECO:0000313" key="3">
    <source>
        <dbReference type="Proteomes" id="UP000252985"/>
    </source>
</evidence>
<dbReference type="Proteomes" id="UP000253273">
    <property type="component" value="Chromosome"/>
</dbReference>
<dbReference type="PROSITE" id="PS51257">
    <property type="entry name" value="PROKAR_LIPOPROTEIN"/>
    <property type="match status" value="1"/>
</dbReference>
<reference evidence="2 3" key="1">
    <citation type="submission" date="2018-07" db="EMBL/GenBank/DDBJ databases">
        <title>Genome sequences of Haloplanus sp. CBA1112.</title>
        <authorList>
            <person name="Kim Y.B."/>
            <person name="Roh S.W."/>
        </authorList>
    </citation>
    <scope>NUCLEOTIDE SEQUENCE [LARGE SCALE GENOMIC DNA]</scope>
    <source>
        <strain evidence="2 3">CBA1112</strain>
    </source>
</reference>
<dbReference type="EMBL" id="CP031148">
    <property type="protein sequence ID" value="AXG08987.1"/>
    <property type="molecule type" value="Genomic_DNA"/>
</dbReference>
<dbReference type="GO" id="GO:0006974">
    <property type="term" value="P:DNA damage response"/>
    <property type="evidence" value="ECO:0007669"/>
    <property type="project" value="TreeGrafter"/>
</dbReference>
<dbReference type="PANTHER" id="PTHR34387:SF2">
    <property type="entry name" value="SLR1258 PROTEIN"/>
    <property type="match status" value="1"/>
</dbReference>
<name>A0A345E0C2_9EURY</name>
<evidence type="ECO:0000313" key="4">
    <source>
        <dbReference type="Proteomes" id="UP000253273"/>
    </source>
</evidence>
<dbReference type="GeneID" id="37285999"/>
<dbReference type="OrthoDB" id="12132at2157"/>
<accession>A0A345E9W5</accession>
<organism evidence="1 4">
    <name type="scientific">Haloplanus rubicundus</name>
    <dbReference type="NCBI Taxonomy" id="1547898"/>
    <lineage>
        <taxon>Archaea</taxon>
        <taxon>Methanobacteriati</taxon>
        <taxon>Methanobacteriota</taxon>
        <taxon>Stenosarchaea group</taxon>
        <taxon>Halobacteria</taxon>
        <taxon>Halobacteriales</taxon>
        <taxon>Haloferacaceae</taxon>
        <taxon>Haloplanus</taxon>
    </lineage>
</organism>
<sequence length="236" mass="23817">MKRVISLTLVAVVLLAGCTTPLQTAASDGGATGPTISVSATGSASAEPDLAVVHVGVESTADTANAARGQVARGVERVRTALSDADVPDAAVTTTTFGIAPVYNYSRSERELVGYRAVHALAVETGPDRAGEVIDLAVGAGATSVDGVRFTLSDERRAELRATALDRAMDAARADADGIADAADLSVTGVRQASTGAAFAPFPTARFEDTAGGGETVIQPAPVTVTATVDVTYSGR</sequence>
<dbReference type="AlphaFoldDB" id="A0A345E0C2"/>
<proteinExistence type="predicted"/>
<dbReference type="Proteomes" id="UP000252985">
    <property type="component" value="Chromosome"/>
</dbReference>
<keyword evidence="4" id="KW-1185">Reference proteome</keyword>
<dbReference type="Gene3D" id="3.30.70.2970">
    <property type="entry name" value="Protein of unknown function (DUF541), domain 2"/>
    <property type="match status" value="1"/>
</dbReference>
<reference evidence="1 4" key="2">
    <citation type="submission" date="2018-07" db="EMBL/GenBank/DDBJ databases">
        <title>Genome sequences of Haloplanus sp. CBA1113.</title>
        <authorList>
            <person name="Kim Y.B."/>
            <person name="Roh S.W."/>
        </authorList>
    </citation>
    <scope>NUCLEOTIDE SEQUENCE [LARGE SCALE GENOMIC DNA]</scope>
    <source>
        <strain evidence="1 4">CBA1113</strain>
    </source>
</reference>
<dbReference type="PANTHER" id="PTHR34387">
    <property type="entry name" value="SLR1258 PROTEIN"/>
    <property type="match status" value="1"/>
</dbReference>
<dbReference type="InterPro" id="IPR052022">
    <property type="entry name" value="26kDa_periplasmic_antigen"/>
</dbReference>
<accession>A0A345E0C2</accession>
<evidence type="ECO:0000313" key="1">
    <source>
        <dbReference type="EMBL" id="AXG05644.1"/>
    </source>
</evidence>
<dbReference type="RefSeq" id="WP_114584793.1">
    <property type="nucleotide sequence ID" value="NZ_CP031148.1"/>
</dbReference>
<dbReference type="KEGG" id="haj:DU500_03890"/>
<gene>
    <name evidence="2" type="ORF">DU484_03435</name>
    <name evidence="1" type="ORF">DU500_03890</name>
</gene>